<sequence length="470" mass="52880">MAKFVVAGKANCPHFAKVELLADYLQKNLPTFNLHKIVVHPDDWESWLQATCKKNDWNYSRSPVVWRELVDRGGKGMLIGGFNEFMEHAWAYYAITSDMLTDEMLNIAEENLETKEVVMVEEAYYLSLIQPLHIWIVSASSLVCNNLIPLLCTGEIFGSETEVSLHLLDDDNTRDLLFALQMEAEDLAYPLLRKVTVHTDLREAFSDADVIIMLDDVILQEIQSHADMIGPIANQCKKYGDLIEQNAKRNVKVLVAGNTFVNLRTYVIMQNAPSVPQCNFVGLAKQLESQVQGNLARKLNVNPSGVKDVIIWGNISGSTFIDLQRARVYGHDSAVWGPPDFSRPVKQMVYDSNWLETEFISDLNTRLQTVETKLQHPSGILPADGIYTMLRYWYQGSPPDEVISVGVISEGHFDIPNGIVFSMPVRFHSGGWEVHTDLIIGDDIKEKLTAIASELTQEINTALSELPVQQ</sequence>
<dbReference type="eggNOG" id="KOG1496">
    <property type="taxonomic scope" value="Eukaryota"/>
</dbReference>
<dbReference type="GeneID" id="102349778"/>
<dbReference type="InterPro" id="IPR010945">
    <property type="entry name" value="Malate_DH_type2"/>
</dbReference>
<dbReference type="FunCoup" id="H3AA37">
    <property type="interactions" value="74"/>
</dbReference>
<keyword evidence="3" id="KW-0560">Oxidoreductase</keyword>
<dbReference type="STRING" id="7897.ENSLACP00000006508"/>
<dbReference type="CTD" id="130752"/>
<keyword evidence="4" id="KW-0520">NAD</keyword>
<evidence type="ECO:0000256" key="3">
    <source>
        <dbReference type="ARBA" id="ARBA00023002"/>
    </source>
</evidence>
<dbReference type="RefSeq" id="XP_014351386.1">
    <property type="nucleotide sequence ID" value="XM_014495900.2"/>
</dbReference>
<evidence type="ECO:0000313" key="7">
    <source>
        <dbReference type="Ensembl" id="ENSLACP00000006508.2"/>
    </source>
</evidence>
<dbReference type="OrthoDB" id="1510206at2759"/>
<dbReference type="InterPro" id="IPR015955">
    <property type="entry name" value="Lactate_DH/Glyco_Ohase_4_C"/>
</dbReference>
<dbReference type="InParanoid" id="H3AA37"/>
<dbReference type="EMBL" id="AFYH01192540">
    <property type="status" value="NOT_ANNOTATED_CDS"/>
    <property type="molecule type" value="Genomic_DNA"/>
</dbReference>
<dbReference type="Gene3D" id="3.90.110.10">
    <property type="entry name" value="Lactate dehydrogenase/glycoside hydrolase, family 4, C-terminal"/>
    <property type="match status" value="1"/>
</dbReference>
<dbReference type="GO" id="GO:0016616">
    <property type="term" value="F:oxidoreductase activity, acting on the CH-OH group of donors, NAD or NADP as acceptor"/>
    <property type="evidence" value="ECO:0007669"/>
    <property type="project" value="InterPro"/>
</dbReference>
<dbReference type="Proteomes" id="UP000008672">
    <property type="component" value="Unassembled WGS sequence"/>
</dbReference>
<evidence type="ECO:0000256" key="4">
    <source>
        <dbReference type="ARBA" id="ARBA00023027"/>
    </source>
</evidence>
<accession>H3AA37</accession>
<dbReference type="EMBL" id="AFYH01192541">
    <property type="status" value="NOT_ANNOTATED_CDS"/>
    <property type="molecule type" value="Genomic_DNA"/>
</dbReference>
<name>H3AA37_LATCH</name>
<evidence type="ECO:0000256" key="2">
    <source>
        <dbReference type="ARBA" id="ARBA00022532"/>
    </source>
</evidence>
<dbReference type="GeneTree" id="ENSGT00530000063410"/>
<keyword evidence="8" id="KW-1185">Reference proteome</keyword>
<gene>
    <name evidence="7" type="primary">MDH1B</name>
</gene>
<dbReference type="InterPro" id="IPR036291">
    <property type="entry name" value="NAD(P)-bd_dom_sf"/>
</dbReference>
<feature type="domain" description="Lactate/malate dehydrogenase C-terminal" evidence="6">
    <location>
        <begin position="294"/>
        <end position="464"/>
    </location>
</feature>
<evidence type="ECO:0000313" key="8">
    <source>
        <dbReference type="Proteomes" id="UP000008672"/>
    </source>
</evidence>
<dbReference type="Gene3D" id="3.40.50.720">
    <property type="entry name" value="NAD(P)-binding Rossmann-like Domain"/>
    <property type="match status" value="1"/>
</dbReference>
<dbReference type="GO" id="GO:0016615">
    <property type="term" value="F:malate dehydrogenase activity"/>
    <property type="evidence" value="ECO:0007669"/>
    <property type="project" value="InterPro"/>
</dbReference>
<proteinExistence type="inferred from homology"/>
<comment type="similarity">
    <text evidence="1">Belongs to the LDH/MDH superfamily. MDH type 2 family.</text>
</comment>
<dbReference type="PANTHER" id="PTHR23382">
    <property type="entry name" value="MALATE DEHYDROGENASE"/>
    <property type="match status" value="1"/>
</dbReference>
<dbReference type="Pfam" id="PF02866">
    <property type="entry name" value="Ldh_1_C"/>
    <property type="match status" value="1"/>
</dbReference>
<dbReference type="Ensembl" id="ENSLACT00000006561.2">
    <property type="protein sequence ID" value="ENSLACP00000006508.2"/>
    <property type="gene ID" value="ENSLACG00000005768.2"/>
</dbReference>
<keyword evidence="2" id="KW-0816">Tricarboxylic acid cycle</keyword>
<evidence type="ECO:0000256" key="1">
    <source>
        <dbReference type="ARBA" id="ARBA00009613"/>
    </source>
</evidence>
<reference evidence="7" key="2">
    <citation type="submission" date="2025-08" db="UniProtKB">
        <authorList>
            <consortium name="Ensembl"/>
        </authorList>
    </citation>
    <scope>IDENTIFICATION</scope>
</reference>
<dbReference type="InterPro" id="IPR022383">
    <property type="entry name" value="Lactate/malate_DH_C"/>
</dbReference>
<dbReference type="GO" id="GO:0006108">
    <property type="term" value="P:malate metabolic process"/>
    <property type="evidence" value="ECO:0007669"/>
    <property type="project" value="InterPro"/>
</dbReference>
<protein>
    <recommendedName>
        <fullName evidence="5">Putative malate dehydrogenase 1B</fullName>
    </recommendedName>
</protein>
<dbReference type="FunFam" id="3.90.110.10:FF:000006">
    <property type="entry name" value="putative malate dehydrogenase 1B"/>
    <property type="match status" value="1"/>
</dbReference>
<dbReference type="SUPFAM" id="SSF56327">
    <property type="entry name" value="LDH C-terminal domain-like"/>
    <property type="match status" value="1"/>
</dbReference>
<organism evidence="7 8">
    <name type="scientific">Latimeria chalumnae</name>
    <name type="common">Coelacanth</name>
    <dbReference type="NCBI Taxonomy" id="7897"/>
    <lineage>
        <taxon>Eukaryota</taxon>
        <taxon>Metazoa</taxon>
        <taxon>Chordata</taxon>
        <taxon>Craniata</taxon>
        <taxon>Vertebrata</taxon>
        <taxon>Euteleostomi</taxon>
        <taxon>Coelacanthiformes</taxon>
        <taxon>Coelacanthidae</taxon>
        <taxon>Latimeria</taxon>
    </lineage>
</organism>
<dbReference type="GO" id="GO:0006099">
    <property type="term" value="P:tricarboxylic acid cycle"/>
    <property type="evidence" value="ECO:0007669"/>
    <property type="project" value="UniProtKB-KW"/>
</dbReference>
<dbReference type="SUPFAM" id="SSF51735">
    <property type="entry name" value="NAD(P)-binding Rossmann-fold domains"/>
    <property type="match status" value="1"/>
</dbReference>
<reference evidence="8" key="1">
    <citation type="submission" date="2011-08" db="EMBL/GenBank/DDBJ databases">
        <title>The draft genome of Latimeria chalumnae.</title>
        <authorList>
            <person name="Di Palma F."/>
            <person name="Alfoldi J."/>
            <person name="Johnson J."/>
            <person name="Berlin A."/>
            <person name="Gnerre S."/>
            <person name="Jaffe D."/>
            <person name="MacCallum I."/>
            <person name="Young S."/>
            <person name="Walker B.J."/>
            <person name="Lander E."/>
            <person name="Lindblad-Toh K."/>
        </authorList>
    </citation>
    <scope>NUCLEOTIDE SEQUENCE [LARGE SCALE GENOMIC DNA]</scope>
    <source>
        <strain evidence="8">Wild caught</strain>
    </source>
</reference>
<dbReference type="HOGENOM" id="CLU_040727_2_3_1"/>
<dbReference type="OMA" id="QHPDVWE"/>
<dbReference type="AlphaFoldDB" id="H3AA37"/>
<dbReference type="KEGG" id="lcm:102349778"/>
<dbReference type="FunFam" id="3.40.50.720:FF:000144">
    <property type="entry name" value="Malate dehydrogenase [NADP]"/>
    <property type="match status" value="1"/>
</dbReference>
<evidence type="ECO:0000259" key="6">
    <source>
        <dbReference type="Pfam" id="PF02866"/>
    </source>
</evidence>
<reference evidence="7" key="3">
    <citation type="submission" date="2025-09" db="UniProtKB">
        <authorList>
            <consortium name="Ensembl"/>
        </authorList>
    </citation>
    <scope>IDENTIFICATION</scope>
</reference>
<evidence type="ECO:0000256" key="5">
    <source>
        <dbReference type="ARBA" id="ARBA00039310"/>
    </source>
</evidence>